<dbReference type="Proteomes" id="UP000694308">
    <property type="component" value="Unassembled WGS sequence"/>
</dbReference>
<dbReference type="EMBL" id="JAEEGC010000034">
    <property type="protein sequence ID" value="MBV7272864.1"/>
    <property type="molecule type" value="Genomic_DNA"/>
</dbReference>
<dbReference type="PANTHER" id="PTHR30204">
    <property type="entry name" value="REDOX-CYCLING DRUG-SENSING TRANSCRIPTIONAL ACTIVATOR SOXR"/>
    <property type="match status" value="1"/>
</dbReference>
<dbReference type="GO" id="GO:0003700">
    <property type="term" value="F:DNA-binding transcription factor activity"/>
    <property type="evidence" value="ECO:0007669"/>
    <property type="project" value="InterPro"/>
</dbReference>
<keyword evidence="2" id="KW-0804">Transcription</keyword>
<evidence type="ECO:0000256" key="1">
    <source>
        <dbReference type="ARBA" id="ARBA00023015"/>
    </source>
</evidence>
<evidence type="ECO:0000313" key="5">
    <source>
        <dbReference type="Proteomes" id="UP000694308"/>
    </source>
</evidence>
<dbReference type="InterPro" id="IPR000551">
    <property type="entry name" value="MerR-type_HTH_dom"/>
</dbReference>
<dbReference type="Pfam" id="PF13411">
    <property type="entry name" value="MerR_1"/>
    <property type="match status" value="1"/>
</dbReference>
<accession>A0A949TYI8</accession>
<dbReference type="InterPro" id="IPR047057">
    <property type="entry name" value="MerR_fam"/>
</dbReference>
<protein>
    <submittedName>
        <fullName evidence="4">MerR family transcriptional regulator</fullName>
    </submittedName>
</protein>
<reference evidence="4" key="1">
    <citation type="submission" date="2020-12" db="EMBL/GenBank/DDBJ databases">
        <title>Clostridium thailandense sp. nov., a novel acetogenic bacterium isolated from peat land soil in Thailand.</title>
        <authorList>
            <person name="Chaikitkaew S."/>
            <person name="Birkeland N.K."/>
        </authorList>
    </citation>
    <scope>NUCLEOTIDE SEQUENCE</scope>
    <source>
        <strain evidence="4">PL3</strain>
    </source>
</reference>
<dbReference type="SMART" id="SM00422">
    <property type="entry name" value="HTH_MERR"/>
    <property type="match status" value="1"/>
</dbReference>
<dbReference type="RefSeq" id="WP_218319895.1">
    <property type="nucleotide sequence ID" value="NZ_JAEEGC010000034.1"/>
</dbReference>
<gene>
    <name evidence="4" type="ORF">I6U48_08060</name>
</gene>
<evidence type="ECO:0000259" key="3">
    <source>
        <dbReference type="PROSITE" id="PS50937"/>
    </source>
</evidence>
<evidence type="ECO:0000313" key="4">
    <source>
        <dbReference type="EMBL" id="MBV7272864.1"/>
    </source>
</evidence>
<dbReference type="PROSITE" id="PS50937">
    <property type="entry name" value="HTH_MERR_2"/>
    <property type="match status" value="1"/>
</dbReference>
<comment type="caution">
    <text evidence="4">The sequence shown here is derived from an EMBL/GenBank/DDBJ whole genome shotgun (WGS) entry which is preliminary data.</text>
</comment>
<keyword evidence="5" id="KW-1185">Reference proteome</keyword>
<evidence type="ECO:0000256" key="2">
    <source>
        <dbReference type="ARBA" id="ARBA00023163"/>
    </source>
</evidence>
<sequence length="277" mass="32254">MENRIKIGDFAKITGSTVKTIIYYHRIGLLQEPKRSSGGYRLYGSVELTRMRLIKHLKSLGLDLKRIKEILGDIHKTKTLREVLQSLRIELLSEKIKIEERVEKIDMLLREEMILLDSDTFASPSFQMVTEILGPNQIDKYVQACPELFEQQRKLFGILDDFQWGEDYRGTFRALAEYFKTHPQEYQVSLGFGKRLARLSELSEDDPEIEALARESAEFIKRIPSLKEMLYNQTGLTKPLESLYNEVITGVLSPAQMKYKQLFQQYLNYKFANKEGI</sequence>
<name>A0A949TYI8_9CLOT</name>
<organism evidence="4 5">
    <name type="scientific">Clostridium thailandense</name>
    <dbReference type="NCBI Taxonomy" id="2794346"/>
    <lineage>
        <taxon>Bacteria</taxon>
        <taxon>Bacillati</taxon>
        <taxon>Bacillota</taxon>
        <taxon>Clostridia</taxon>
        <taxon>Eubacteriales</taxon>
        <taxon>Clostridiaceae</taxon>
        <taxon>Clostridium</taxon>
    </lineage>
</organism>
<feature type="domain" description="HTH merR-type" evidence="3">
    <location>
        <begin position="4"/>
        <end position="73"/>
    </location>
</feature>
<dbReference type="PANTHER" id="PTHR30204:SF69">
    <property type="entry name" value="MERR-FAMILY TRANSCRIPTIONAL REGULATOR"/>
    <property type="match status" value="1"/>
</dbReference>
<keyword evidence="1" id="KW-0805">Transcription regulation</keyword>
<dbReference type="GO" id="GO:0003677">
    <property type="term" value="F:DNA binding"/>
    <property type="evidence" value="ECO:0007669"/>
    <property type="project" value="InterPro"/>
</dbReference>
<dbReference type="AlphaFoldDB" id="A0A949TYI8"/>
<proteinExistence type="predicted"/>